<dbReference type="PANTHER" id="PTHR21723:SF3">
    <property type="entry name" value="PROTEIN RIC-3"/>
    <property type="match status" value="1"/>
</dbReference>
<evidence type="ECO:0000256" key="5">
    <source>
        <dbReference type="ARBA" id="ARBA00022989"/>
    </source>
</evidence>
<keyword evidence="4" id="KW-0256">Endoplasmic reticulum</keyword>
<dbReference type="InterPro" id="IPR032763">
    <property type="entry name" value="RIC3_N"/>
</dbReference>
<feature type="domain" description="Resistance to inhibitors of cholinesterase protein 3 N-terminal" evidence="8">
    <location>
        <begin position="22"/>
        <end position="141"/>
    </location>
</feature>
<keyword evidence="3 7" id="KW-0812">Transmembrane</keyword>
<organism evidence="9 10">
    <name type="scientific">Timema podura</name>
    <name type="common">Walking stick</name>
    <dbReference type="NCBI Taxonomy" id="61482"/>
    <lineage>
        <taxon>Eukaryota</taxon>
        <taxon>Metazoa</taxon>
        <taxon>Ecdysozoa</taxon>
        <taxon>Arthropoda</taxon>
        <taxon>Hexapoda</taxon>
        <taxon>Insecta</taxon>
        <taxon>Pterygota</taxon>
        <taxon>Neoptera</taxon>
        <taxon>Polyneoptera</taxon>
        <taxon>Phasmatodea</taxon>
        <taxon>Timematodea</taxon>
        <taxon>Timematoidea</taxon>
        <taxon>Timematidae</taxon>
        <taxon>Timema</taxon>
    </lineage>
</organism>
<gene>
    <name evidence="9" type="ORF">TPAB3V08_LOCUS11022</name>
</gene>
<dbReference type="InterPro" id="IPR026160">
    <property type="entry name" value="Ric3"/>
</dbReference>
<evidence type="ECO:0000256" key="7">
    <source>
        <dbReference type="SAM" id="Phobius"/>
    </source>
</evidence>
<keyword evidence="6 7" id="KW-0472">Membrane</keyword>
<evidence type="ECO:0000256" key="1">
    <source>
        <dbReference type="ARBA" id="ARBA00004586"/>
    </source>
</evidence>
<evidence type="ECO:0000259" key="8">
    <source>
        <dbReference type="Pfam" id="PF15361"/>
    </source>
</evidence>
<sequence>QPPPIPGMRPPMGGAGHVVPAPKTGGTMGIIMPIYTIGIVVFFMYTIMKTIMKASCYHYLHHYYHTSVVFQMMFKKPSDAGNYGADPQFRKMVFEQESGSPCYKEPPVHKSSQDVSKLGDVEMDQLRRRLEETEAAMERIVAQMGLVPHQVSPSPQCQDFTRVNSLEHVISASPFHQTPTPPLCLHNLT</sequence>
<accession>A0ABN7PF36</accession>
<evidence type="ECO:0000313" key="10">
    <source>
        <dbReference type="Proteomes" id="UP001153148"/>
    </source>
</evidence>
<evidence type="ECO:0000313" key="9">
    <source>
        <dbReference type="EMBL" id="CAG2064075.1"/>
    </source>
</evidence>
<name>A0ABN7PF36_TIMPD</name>
<proteinExistence type="inferred from homology"/>
<reference evidence="9" key="1">
    <citation type="submission" date="2021-03" db="EMBL/GenBank/DDBJ databases">
        <authorList>
            <person name="Tran Van P."/>
        </authorList>
    </citation>
    <scope>NUCLEOTIDE SEQUENCE</scope>
</reference>
<evidence type="ECO:0000256" key="3">
    <source>
        <dbReference type="ARBA" id="ARBA00022692"/>
    </source>
</evidence>
<comment type="subcellular location">
    <subcellularLocation>
        <location evidence="1">Endoplasmic reticulum membrane</location>
    </subcellularLocation>
</comment>
<keyword evidence="10" id="KW-1185">Reference proteome</keyword>
<feature type="transmembrane region" description="Helical" evidence="7">
    <location>
        <begin position="30"/>
        <end position="48"/>
    </location>
</feature>
<dbReference type="PANTHER" id="PTHR21723">
    <property type="entry name" value="RESISTANCE TO INHIBITORS OF CHOLINESTERASE PROTEIN 3 RIC3"/>
    <property type="match status" value="1"/>
</dbReference>
<dbReference type="Proteomes" id="UP001153148">
    <property type="component" value="Unassembled WGS sequence"/>
</dbReference>
<feature type="non-terminal residue" evidence="9">
    <location>
        <position position="1"/>
    </location>
</feature>
<comment type="similarity">
    <text evidence="2">Belongs to the ric-3 family.</text>
</comment>
<keyword evidence="5 7" id="KW-1133">Transmembrane helix</keyword>
<evidence type="ECO:0000256" key="4">
    <source>
        <dbReference type="ARBA" id="ARBA00022824"/>
    </source>
</evidence>
<dbReference type="Pfam" id="PF15361">
    <property type="entry name" value="RIC3"/>
    <property type="match status" value="1"/>
</dbReference>
<comment type="caution">
    <text evidence="9">The sequence shown here is derived from an EMBL/GenBank/DDBJ whole genome shotgun (WGS) entry which is preliminary data.</text>
</comment>
<protein>
    <recommendedName>
        <fullName evidence="8">Resistance to inhibitors of cholinesterase protein 3 N-terminal domain-containing protein</fullName>
    </recommendedName>
</protein>
<evidence type="ECO:0000256" key="2">
    <source>
        <dbReference type="ARBA" id="ARBA00008538"/>
    </source>
</evidence>
<dbReference type="EMBL" id="CAJPIN010031397">
    <property type="protein sequence ID" value="CAG2064075.1"/>
    <property type="molecule type" value="Genomic_DNA"/>
</dbReference>
<evidence type="ECO:0000256" key="6">
    <source>
        <dbReference type="ARBA" id="ARBA00023136"/>
    </source>
</evidence>